<dbReference type="GO" id="GO:0016987">
    <property type="term" value="F:sigma factor activity"/>
    <property type="evidence" value="ECO:0007669"/>
    <property type="project" value="UniProtKB-KW"/>
</dbReference>
<dbReference type="PANTHER" id="PTHR43133:SF8">
    <property type="entry name" value="RNA POLYMERASE SIGMA FACTOR HI_1459-RELATED"/>
    <property type="match status" value="1"/>
</dbReference>
<dbReference type="CDD" id="cd06171">
    <property type="entry name" value="Sigma70_r4"/>
    <property type="match status" value="1"/>
</dbReference>
<dbReference type="SUPFAM" id="SSF88946">
    <property type="entry name" value="Sigma2 domain of RNA polymerase sigma factors"/>
    <property type="match status" value="1"/>
</dbReference>
<evidence type="ECO:0000259" key="8">
    <source>
        <dbReference type="Pfam" id="PF08281"/>
    </source>
</evidence>
<organism evidence="9 10">
    <name type="scientific">Saltatorellus ferox</name>
    <dbReference type="NCBI Taxonomy" id="2528018"/>
    <lineage>
        <taxon>Bacteria</taxon>
        <taxon>Pseudomonadati</taxon>
        <taxon>Planctomycetota</taxon>
        <taxon>Planctomycetia</taxon>
        <taxon>Planctomycetia incertae sedis</taxon>
        <taxon>Saltatorellus</taxon>
    </lineage>
</organism>
<feature type="domain" description="RNA polymerase sigma factor 70 region 4 type 2" evidence="8">
    <location>
        <begin position="119"/>
        <end position="171"/>
    </location>
</feature>
<evidence type="ECO:0000256" key="6">
    <source>
        <dbReference type="SAM" id="MobiDB-lite"/>
    </source>
</evidence>
<evidence type="ECO:0000256" key="5">
    <source>
        <dbReference type="ARBA" id="ARBA00023163"/>
    </source>
</evidence>
<dbReference type="InterPro" id="IPR013324">
    <property type="entry name" value="RNA_pol_sigma_r3/r4-like"/>
</dbReference>
<evidence type="ECO:0000256" key="3">
    <source>
        <dbReference type="ARBA" id="ARBA00023082"/>
    </source>
</evidence>
<dbReference type="Proteomes" id="UP000320390">
    <property type="component" value="Chromosome"/>
</dbReference>
<dbReference type="EMBL" id="CP036434">
    <property type="protein sequence ID" value="QDV08877.1"/>
    <property type="molecule type" value="Genomic_DNA"/>
</dbReference>
<dbReference type="Gene3D" id="1.10.10.10">
    <property type="entry name" value="Winged helix-like DNA-binding domain superfamily/Winged helix DNA-binding domain"/>
    <property type="match status" value="1"/>
</dbReference>
<accession>A0A518EXS2</accession>
<sequence length="1052" mass="112880">MKYPQAPTPYLARLHQEEPFLRRLAAALLRDEHAAEDLVQETLLSAVTTFSGAADGSASPRSLRSWLGTALRRKSIDELRRRGRSRVEHHDELEAAGEGLATDDSMGPDEIAARLEQQRLLHDALARLNADEQSAVVLRFQGGLTVAEIGARTGVPVPTIKSRLERGLRKIRAELERGGQAADPQERDWRAALGVLLVPPGSAARLGAVGSTSAPFWASSAMKAALFASVAIALVAAGIWTTVRGEVKDPVSTVSVPGGRSPLDGLLELQAAGSLDDAGRLAIVTGTRAPDEAREATVAPLPPTAILGSVVSRTSRAPVLAQVRWGSAAATAASPSSGYFSLRGLDEDEANPVLTLTHPKFEPLSLSLADLPPERDADGALHLSWLRMEPLGRVTVSVVDGSGRPLEAAKGFLHRSVAVQGGGIAPAPGELDEALSVGTTDSRGMMELSLSMSAALWVKAPDGRCALATVGPLQSNTIRVDGPRRSALFTGSVGRTPVVNRAFPLAWDQGEDSAAIYVWTDGEGRVDLPVGAGRLSISKSEPRLLFDGCRIRSDEGWRTQGNVRDGTFQAILRLERADTELALEVARNERKIRMTDAVTGEPVEGRAWCHEQHLRDGQWSGVAANQRYPIDNGELVVGKWFTEVERGRRFVAVPGYEVLFVEGPRDLAGAELFLKPAENRSLRLLDGSGQPTAAHGTLQLGSGISIAFGAGRDGMAGPFPWMPGDAWWLRHSSHLDGTSPRISAEELSSQEVVEVRGTKAACELRVVDVPPDAPALLARSTKATVAGVRQGTSVVFCDLSPGLHAVGPEVWVDQMRIRVQIQIGWDGPPLDPTQGTDRALQVPLAAGETREIPWNPAWRSDSIITGRVTCTSPLERNLFAYPLYGAVGTHINMGTPDHWLPCDPDGVFRTHPSDPVPVAFLFGVMELGTRRTTPVVLDSQRLREDGRYQVALTSVEISASNAAEWKAAAVSDSRHPWIYSIGEADALDAPMDISHGPESIRWNPSEPLSIDGLPAHTSMLRIAVRGTRDRVEVSVQPGAFARIEVEVPIPEL</sequence>
<dbReference type="InterPro" id="IPR013249">
    <property type="entry name" value="RNA_pol_sigma70_r4_t2"/>
</dbReference>
<feature type="compositionally biased region" description="Basic and acidic residues" evidence="6">
    <location>
        <begin position="80"/>
        <end position="93"/>
    </location>
</feature>
<dbReference type="Pfam" id="PF04542">
    <property type="entry name" value="Sigma70_r2"/>
    <property type="match status" value="1"/>
</dbReference>
<feature type="region of interest" description="Disordered" evidence="6">
    <location>
        <begin position="80"/>
        <end position="106"/>
    </location>
</feature>
<dbReference type="PANTHER" id="PTHR43133">
    <property type="entry name" value="RNA POLYMERASE ECF-TYPE SIGMA FACTO"/>
    <property type="match status" value="1"/>
</dbReference>
<dbReference type="AlphaFoldDB" id="A0A518EXS2"/>
<dbReference type="InterPro" id="IPR013325">
    <property type="entry name" value="RNA_pol_sigma_r2"/>
</dbReference>
<evidence type="ECO:0000256" key="1">
    <source>
        <dbReference type="ARBA" id="ARBA00010641"/>
    </source>
</evidence>
<evidence type="ECO:0000313" key="10">
    <source>
        <dbReference type="Proteomes" id="UP000320390"/>
    </source>
</evidence>
<dbReference type="GO" id="GO:0003677">
    <property type="term" value="F:DNA binding"/>
    <property type="evidence" value="ECO:0007669"/>
    <property type="project" value="UniProtKB-KW"/>
</dbReference>
<dbReference type="InterPro" id="IPR007627">
    <property type="entry name" value="RNA_pol_sigma70_r2"/>
</dbReference>
<dbReference type="InterPro" id="IPR014284">
    <property type="entry name" value="RNA_pol_sigma-70_dom"/>
</dbReference>
<dbReference type="SUPFAM" id="SSF88659">
    <property type="entry name" value="Sigma3 and sigma4 domains of RNA polymerase sigma factors"/>
    <property type="match status" value="1"/>
</dbReference>
<proteinExistence type="inferred from homology"/>
<keyword evidence="5" id="KW-0804">Transcription</keyword>
<dbReference type="Gene3D" id="1.10.1740.10">
    <property type="match status" value="1"/>
</dbReference>
<dbReference type="InterPro" id="IPR036388">
    <property type="entry name" value="WH-like_DNA-bd_sf"/>
</dbReference>
<gene>
    <name evidence="9" type="primary">sigV_2</name>
    <name evidence="9" type="ORF">Poly30_44320</name>
</gene>
<dbReference type="Pfam" id="PF08281">
    <property type="entry name" value="Sigma70_r4_2"/>
    <property type="match status" value="1"/>
</dbReference>
<dbReference type="GO" id="GO:0006352">
    <property type="term" value="P:DNA-templated transcription initiation"/>
    <property type="evidence" value="ECO:0007669"/>
    <property type="project" value="InterPro"/>
</dbReference>
<reference evidence="9 10" key="1">
    <citation type="submission" date="2019-02" db="EMBL/GenBank/DDBJ databases">
        <title>Deep-cultivation of Planctomycetes and their phenomic and genomic characterization uncovers novel biology.</title>
        <authorList>
            <person name="Wiegand S."/>
            <person name="Jogler M."/>
            <person name="Boedeker C."/>
            <person name="Pinto D."/>
            <person name="Vollmers J."/>
            <person name="Rivas-Marin E."/>
            <person name="Kohn T."/>
            <person name="Peeters S.H."/>
            <person name="Heuer A."/>
            <person name="Rast P."/>
            <person name="Oberbeckmann S."/>
            <person name="Bunk B."/>
            <person name="Jeske O."/>
            <person name="Meyerdierks A."/>
            <person name="Storesund J.E."/>
            <person name="Kallscheuer N."/>
            <person name="Luecker S."/>
            <person name="Lage O.M."/>
            <person name="Pohl T."/>
            <person name="Merkel B.J."/>
            <person name="Hornburger P."/>
            <person name="Mueller R.-W."/>
            <person name="Bruemmer F."/>
            <person name="Labrenz M."/>
            <person name="Spormann A.M."/>
            <person name="Op den Camp H."/>
            <person name="Overmann J."/>
            <person name="Amann R."/>
            <person name="Jetten M.S.M."/>
            <person name="Mascher T."/>
            <person name="Medema M.H."/>
            <person name="Devos D.P."/>
            <person name="Kaster A.-K."/>
            <person name="Ovreas L."/>
            <person name="Rohde M."/>
            <person name="Galperin M.Y."/>
            <person name="Jogler C."/>
        </authorList>
    </citation>
    <scope>NUCLEOTIDE SEQUENCE [LARGE SCALE GENOMIC DNA]</scope>
    <source>
        <strain evidence="9 10">Poly30</strain>
    </source>
</reference>
<keyword evidence="4" id="KW-0238">DNA-binding</keyword>
<evidence type="ECO:0000259" key="7">
    <source>
        <dbReference type="Pfam" id="PF04542"/>
    </source>
</evidence>
<keyword evidence="3" id="KW-0731">Sigma factor</keyword>
<evidence type="ECO:0000256" key="4">
    <source>
        <dbReference type="ARBA" id="ARBA00023125"/>
    </source>
</evidence>
<evidence type="ECO:0000313" key="9">
    <source>
        <dbReference type="EMBL" id="QDV08877.1"/>
    </source>
</evidence>
<dbReference type="RefSeq" id="WP_419190480.1">
    <property type="nucleotide sequence ID" value="NZ_CP036434.1"/>
</dbReference>
<keyword evidence="10" id="KW-1185">Reference proteome</keyword>
<evidence type="ECO:0000256" key="2">
    <source>
        <dbReference type="ARBA" id="ARBA00023015"/>
    </source>
</evidence>
<keyword evidence="2" id="KW-0805">Transcription regulation</keyword>
<protein>
    <submittedName>
        <fullName evidence="9">RNA polymerase sigma factor SigV</fullName>
    </submittedName>
</protein>
<feature type="domain" description="RNA polymerase sigma-70 region 2" evidence="7">
    <location>
        <begin position="16"/>
        <end position="84"/>
    </location>
</feature>
<name>A0A518EXS2_9BACT</name>
<dbReference type="InterPro" id="IPR039425">
    <property type="entry name" value="RNA_pol_sigma-70-like"/>
</dbReference>
<dbReference type="NCBIfam" id="TIGR02937">
    <property type="entry name" value="sigma70-ECF"/>
    <property type="match status" value="1"/>
</dbReference>
<comment type="similarity">
    <text evidence="1">Belongs to the sigma-70 factor family. ECF subfamily.</text>
</comment>